<comment type="caution">
    <text evidence="3">The sequence shown here is derived from an EMBL/GenBank/DDBJ whole genome shotgun (WGS) entry which is preliminary data.</text>
</comment>
<evidence type="ECO:0000256" key="2">
    <source>
        <dbReference type="SAM" id="MobiDB-lite"/>
    </source>
</evidence>
<dbReference type="OrthoDB" id="10016565at2759"/>
<dbReference type="Gene3D" id="1.20.58.60">
    <property type="match status" value="8"/>
</dbReference>
<dbReference type="SMART" id="SM00150">
    <property type="entry name" value="SPEC"/>
    <property type="match status" value="8"/>
</dbReference>
<keyword evidence="1" id="KW-0677">Repeat</keyword>
<feature type="compositionally biased region" description="Basic and acidic residues" evidence="2">
    <location>
        <begin position="645"/>
        <end position="658"/>
    </location>
</feature>
<dbReference type="Proteomes" id="UP000230750">
    <property type="component" value="Unassembled WGS sequence"/>
</dbReference>
<feature type="compositionally biased region" description="Polar residues" evidence="2">
    <location>
        <begin position="630"/>
        <end position="644"/>
    </location>
</feature>
<proteinExistence type="predicted"/>
<feature type="compositionally biased region" description="Basic and acidic residues" evidence="2">
    <location>
        <begin position="1120"/>
        <end position="1133"/>
    </location>
</feature>
<dbReference type="PANTHER" id="PTHR11915">
    <property type="entry name" value="SPECTRIN/FILAMIN RELATED CYTOSKELETAL PROTEIN"/>
    <property type="match status" value="1"/>
</dbReference>
<reference evidence="3 4" key="1">
    <citation type="journal article" date="2017" name="PLoS Biol.">
        <title>The sea cucumber genome provides insights into morphological evolution and visceral regeneration.</title>
        <authorList>
            <person name="Zhang X."/>
            <person name="Sun L."/>
            <person name="Yuan J."/>
            <person name="Sun Y."/>
            <person name="Gao Y."/>
            <person name="Zhang L."/>
            <person name="Li S."/>
            <person name="Dai H."/>
            <person name="Hamel J.F."/>
            <person name="Liu C."/>
            <person name="Yu Y."/>
            <person name="Liu S."/>
            <person name="Lin W."/>
            <person name="Guo K."/>
            <person name="Jin S."/>
            <person name="Xu P."/>
            <person name="Storey K.B."/>
            <person name="Huan P."/>
            <person name="Zhang T."/>
            <person name="Zhou Y."/>
            <person name="Zhang J."/>
            <person name="Lin C."/>
            <person name="Li X."/>
            <person name="Xing L."/>
            <person name="Huo D."/>
            <person name="Sun M."/>
            <person name="Wang L."/>
            <person name="Mercier A."/>
            <person name="Li F."/>
            <person name="Yang H."/>
            <person name="Xiang J."/>
        </authorList>
    </citation>
    <scope>NUCLEOTIDE SEQUENCE [LARGE SCALE GENOMIC DNA]</scope>
    <source>
        <strain evidence="3">Shaxun</strain>
        <tissue evidence="3">Muscle</tissue>
    </source>
</reference>
<evidence type="ECO:0000256" key="1">
    <source>
        <dbReference type="ARBA" id="ARBA00022737"/>
    </source>
</evidence>
<feature type="region of interest" description="Disordered" evidence="2">
    <location>
        <begin position="1116"/>
        <end position="1154"/>
    </location>
</feature>
<dbReference type="CDD" id="cd00176">
    <property type="entry name" value="SPEC"/>
    <property type="match status" value="4"/>
</dbReference>
<feature type="compositionally biased region" description="Polar residues" evidence="2">
    <location>
        <begin position="1134"/>
        <end position="1154"/>
    </location>
</feature>
<organism evidence="3 4">
    <name type="scientific">Stichopus japonicus</name>
    <name type="common">Sea cucumber</name>
    <dbReference type="NCBI Taxonomy" id="307972"/>
    <lineage>
        <taxon>Eukaryota</taxon>
        <taxon>Metazoa</taxon>
        <taxon>Echinodermata</taxon>
        <taxon>Eleutherozoa</taxon>
        <taxon>Echinozoa</taxon>
        <taxon>Holothuroidea</taxon>
        <taxon>Aspidochirotacea</taxon>
        <taxon>Aspidochirotida</taxon>
        <taxon>Stichopodidae</taxon>
        <taxon>Apostichopus</taxon>
    </lineage>
</organism>
<keyword evidence="4" id="KW-1185">Reference proteome</keyword>
<dbReference type="InterPro" id="IPR002017">
    <property type="entry name" value="Spectrin_repeat"/>
</dbReference>
<evidence type="ECO:0000313" key="4">
    <source>
        <dbReference type="Proteomes" id="UP000230750"/>
    </source>
</evidence>
<gene>
    <name evidence="3" type="ORF">BSL78_12739</name>
</gene>
<dbReference type="Pfam" id="PF00435">
    <property type="entry name" value="Spectrin"/>
    <property type="match status" value="6"/>
</dbReference>
<sequence length="1154" mass="132310">MEALKGLYGEQKQFAEDVVNHAVDLKFLNTTGPKFLDRSKVYRSDLSDFRNTVLPRDFSRSFRENPETTIISDSLNSMNGRYSRLRQDSSQYLHRLEELLSFHQTYNQTSDVVNNWLPGAEKTVETLLNEPIAVEPGQVQQQIDKLETLRDDVLLHLKDVENVKESGQELSDAQPETKPVVGRNVDTTVHRYDNLQGQITHRLSALQQALAQTASVQENLDMLLHWLDEAERNVHKMVKGTLIAIQREPLVENMQEQKAIMSDIVQHKPTITSVTQSANELIETSEPTKAQQVQKKLDSIVDRYGNISTVTTNHGEYLDHLAQKLGNFEDMVEKLEDWLLPAVERLESKQLGQMEPAELERVLQDYKKQVDAHGANLNQVQQLGEELLKDPRAKDTSHVSAVLNNVNANWKAVEEAHAKRSRQLEEMLSSLKKYGAIRKDVVYWLENTEQRLDQMSKEPLNQNAIQVLYKELRPLQKDIDDHQPQISDNERSGKTVDQLRFSIGHSIQIVTHQPSTDLKEHPTQQLKRPGSPQFQESLEFFGETPIQREVADVSSRYENLKRRVNSDLADLSLTEQWMENVDAAVSSQDWTTSSEARLQQLKPKSNDIPTLVKEIENFRSIHEEVRSRQPDITSVVTGSEQFNRTNRERLPEKQKDSLSGRSTTLKKDYDRIYNLSDQWLNEAVDQLNQLKEDEDARLSYEQQLHLRLSQLQELLDWLAKVEQSLASQSPMSEKAPQYNSSTAVTRCLEDIQQLIEQFQHRLSQGDQRKFTDGQAELQTRYEKVHATSFSRLKRLASGIEELHKMEQDILEFTDWMRSADGQLSNSEKNVGQDLHTLLSQREKHVQFEDDVKDQKGDLRFIRKAITTFTDTSKEHREELATFRNSLPRQTSRGFVDTKEENILPGKLADMASDFDKLKTRSVSYHTLLAELIDRHQRFQDCASSTATWLGQAEDHLHELREEPISSNTDTIIRQIEKVKSFHQDVVSHASNVEDVKSAAVELIQTQPSVRAPTQQTTDTVVSRYKALEAGVNDLLEALKEALAKSQGVHENLDMLLKWLDTAEKEQYRLEKGTVIPTKREPVKEQSEQNKMLEDDIMNNQPTIEAVRQTALQLIQSTPAKESEAVKSKLETVNRRYSTLSSSASKHGQDLQTLK</sequence>
<feature type="region of interest" description="Disordered" evidence="2">
    <location>
        <begin position="629"/>
        <end position="661"/>
    </location>
</feature>
<dbReference type="SUPFAM" id="SSF46966">
    <property type="entry name" value="Spectrin repeat"/>
    <property type="match status" value="7"/>
</dbReference>
<accession>A0A2G8KQU2</accession>
<protein>
    <submittedName>
        <fullName evidence="3">Putative nesprin-1</fullName>
    </submittedName>
</protein>
<dbReference type="EMBL" id="MRZV01000421">
    <property type="protein sequence ID" value="PIK50373.1"/>
    <property type="molecule type" value="Genomic_DNA"/>
</dbReference>
<dbReference type="AlphaFoldDB" id="A0A2G8KQU2"/>
<name>A0A2G8KQU2_STIJA</name>
<evidence type="ECO:0000313" key="3">
    <source>
        <dbReference type="EMBL" id="PIK50373.1"/>
    </source>
</evidence>
<dbReference type="STRING" id="307972.A0A2G8KQU2"/>
<dbReference type="InterPro" id="IPR018159">
    <property type="entry name" value="Spectrin/alpha-actinin"/>
</dbReference>